<feature type="chain" id="PRO_5002331278" description="TonB-dependent receptor plug domain-containing protein" evidence="8">
    <location>
        <begin position="21"/>
        <end position="1034"/>
    </location>
</feature>
<comment type="similarity">
    <text evidence="7">Belongs to the TonB-dependent receptor family.</text>
</comment>
<name>A0A0D8JEL5_9BACT</name>
<dbReference type="Gene3D" id="2.60.40.1120">
    <property type="entry name" value="Carboxypeptidase-like, regulatory domain"/>
    <property type="match status" value="1"/>
</dbReference>
<feature type="domain" description="TonB-dependent receptor plug" evidence="9">
    <location>
        <begin position="112"/>
        <end position="238"/>
    </location>
</feature>
<dbReference type="InterPro" id="IPR037066">
    <property type="entry name" value="Plug_dom_sf"/>
</dbReference>
<comment type="caution">
    <text evidence="10">The sequence shown here is derived from an EMBL/GenBank/DDBJ whole genome shotgun (WGS) entry which is preliminary data.</text>
</comment>
<keyword evidence="6 7" id="KW-0998">Cell outer membrane</keyword>
<dbReference type="FunFam" id="2.170.130.10:FF:000008">
    <property type="entry name" value="SusC/RagA family TonB-linked outer membrane protein"/>
    <property type="match status" value="1"/>
</dbReference>
<dbReference type="Gene3D" id="2.40.170.20">
    <property type="entry name" value="TonB-dependent receptor, beta-barrel domain"/>
    <property type="match status" value="1"/>
</dbReference>
<dbReference type="Pfam" id="PF07715">
    <property type="entry name" value="Plug"/>
    <property type="match status" value="1"/>
</dbReference>
<dbReference type="InterPro" id="IPR039426">
    <property type="entry name" value="TonB-dep_rcpt-like"/>
</dbReference>
<dbReference type="RefSeq" id="WP_045027433.1">
    <property type="nucleotide sequence ID" value="NZ_JRHC01000001.1"/>
</dbReference>
<feature type="signal peptide" evidence="8">
    <location>
        <begin position="1"/>
        <end position="20"/>
    </location>
</feature>
<evidence type="ECO:0000256" key="2">
    <source>
        <dbReference type="ARBA" id="ARBA00022448"/>
    </source>
</evidence>
<keyword evidence="11" id="KW-1185">Reference proteome</keyword>
<proteinExistence type="inferred from homology"/>
<keyword evidence="5 7" id="KW-0472">Membrane</keyword>
<reference evidence="10 11" key="1">
    <citation type="submission" date="2014-09" db="EMBL/GenBank/DDBJ databases">
        <title>Draft Genome Sequence of Draconibacterium sp. JN14CK-3.</title>
        <authorList>
            <person name="Dong C."/>
            <person name="Lai Q."/>
            <person name="Shao Z."/>
        </authorList>
    </citation>
    <scope>NUCLEOTIDE SEQUENCE [LARGE SCALE GENOMIC DNA]</scope>
    <source>
        <strain evidence="10 11">JN14CK-3</strain>
    </source>
</reference>
<keyword evidence="4 7" id="KW-0812">Transmembrane</keyword>
<dbReference type="STRING" id="1544798.LH29_08120"/>
<keyword evidence="8" id="KW-0732">Signal</keyword>
<dbReference type="PROSITE" id="PS52016">
    <property type="entry name" value="TONB_DEPENDENT_REC_3"/>
    <property type="match status" value="1"/>
</dbReference>
<dbReference type="SUPFAM" id="SSF56935">
    <property type="entry name" value="Porins"/>
    <property type="match status" value="1"/>
</dbReference>
<comment type="subcellular location">
    <subcellularLocation>
        <location evidence="1 7">Cell outer membrane</location>
        <topology evidence="1 7">Multi-pass membrane protein</topology>
    </subcellularLocation>
</comment>
<dbReference type="InterPro" id="IPR012910">
    <property type="entry name" value="Plug_dom"/>
</dbReference>
<evidence type="ECO:0000313" key="10">
    <source>
        <dbReference type="EMBL" id="KJF45332.1"/>
    </source>
</evidence>
<dbReference type="SUPFAM" id="SSF49464">
    <property type="entry name" value="Carboxypeptidase regulatory domain-like"/>
    <property type="match status" value="1"/>
</dbReference>
<dbReference type="EMBL" id="JRHC01000001">
    <property type="protein sequence ID" value="KJF45332.1"/>
    <property type="molecule type" value="Genomic_DNA"/>
</dbReference>
<gene>
    <name evidence="10" type="ORF">LH29_08120</name>
</gene>
<accession>A0A0D8JEL5</accession>
<keyword evidence="3 7" id="KW-1134">Transmembrane beta strand</keyword>
<protein>
    <recommendedName>
        <fullName evidence="9">TonB-dependent receptor plug domain-containing protein</fullName>
    </recommendedName>
</protein>
<dbReference type="Proteomes" id="UP000032544">
    <property type="component" value="Unassembled WGS sequence"/>
</dbReference>
<evidence type="ECO:0000256" key="6">
    <source>
        <dbReference type="ARBA" id="ARBA00023237"/>
    </source>
</evidence>
<evidence type="ECO:0000256" key="5">
    <source>
        <dbReference type="ARBA" id="ARBA00023136"/>
    </source>
</evidence>
<evidence type="ECO:0000256" key="3">
    <source>
        <dbReference type="ARBA" id="ARBA00022452"/>
    </source>
</evidence>
<evidence type="ECO:0000259" key="9">
    <source>
        <dbReference type="Pfam" id="PF07715"/>
    </source>
</evidence>
<dbReference type="Gene3D" id="2.170.130.10">
    <property type="entry name" value="TonB-dependent receptor, plug domain"/>
    <property type="match status" value="1"/>
</dbReference>
<dbReference type="GO" id="GO:0009279">
    <property type="term" value="C:cell outer membrane"/>
    <property type="evidence" value="ECO:0007669"/>
    <property type="project" value="UniProtKB-SubCell"/>
</dbReference>
<evidence type="ECO:0000256" key="7">
    <source>
        <dbReference type="PROSITE-ProRule" id="PRU01360"/>
    </source>
</evidence>
<evidence type="ECO:0000256" key="8">
    <source>
        <dbReference type="SAM" id="SignalP"/>
    </source>
</evidence>
<dbReference type="Pfam" id="PF13715">
    <property type="entry name" value="CarbopepD_reg_2"/>
    <property type="match status" value="1"/>
</dbReference>
<evidence type="ECO:0000256" key="4">
    <source>
        <dbReference type="ARBA" id="ARBA00022692"/>
    </source>
</evidence>
<evidence type="ECO:0000256" key="1">
    <source>
        <dbReference type="ARBA" id="ARBA00004571"/>
    </source>
</evidence>
<dbReference type="AlphaFoldDB" id="A0A0D8JEL5"/>
<organism evidence="10 11">
    <name type="scientific">Draconibacterium sediminis</name>
    <dbReference type="NCBI Taxonomy" id="1544798"/>
    <lineage>
        <taxon>Bacteria</taxon>
        <taxon>Pseudomonadati</taxon>
        <taxon>Bacteroidota</taxon>
        <taxon>Bacteroidia</taxon>
        <taxon>Marinilabiliales</taxon>
        <taxon>Prolixibacteraceae</taxon>
        <taxon>Draconibacterium</taxon>
    </lineage>
</organism>
<evidence type="ECO:0000313" key="11">
    <source>
        <dbReference type="Proteomes" id="UP000032544"/>
    </source>
</evidence>
<keyword evidence="2 7" id="KW-0813">Transport</keyword>
<dbReference type="PATRIC" id="fig|1544798.3.peg.1628"/>
<dbReference type="InterPro" id="IPR036942">
    <property type="entry name" value="Beta-barrel_TonB_sf"/>
</dbReference>
<dbReference type="NCBIfam" id="TIGR04056">
    <property type="entry name" value="OMP_RagA_SusC"/>
    <property type="match status" value="1"/>
</dbReference>
<dbReference type="InterPro" id="IPR023996">
    <property type="entry name" value="TonB-dep_OMP_SusC/RagA"/>
</dbReference>
<dbReference type="OrthoDB" id="9768177at2"/>
<dbReference type="InterPro" id="IPR008969">
    <property type="entry name" value="CarboxyPept-like_regulatory"/>
</dbReference>
<sequence>MNKLKLLFLTLFFLPLTLFAQNRISGVVKSDAGEVLPGVTIVVEGTTQGTTTNLNGEYAITAPAGANLSYSFIGYIKQIVPVDGKTTIDVALKQDYEELEQVVVIGYGSVKKSDLTGSVVSLSEEDLNKGVTTSVDQMLTGRAPGVNVYQNSSEPGGGMNIQIRGVGSINAGNEPLYVIDGLPVDNSSPITGSGEGFTASRNNRNPLNALSPNDIQSIEVLKDASATAIYGSRGANGVILITTKKGSSGKLKVNYDAYYGVQSVIKTTEVMTADEYMTTLNELFDAGAVNAGVGERVEGIADGGTNWQDQVFRSAPVQSHNLSFSGGDNNTKCFVSLGYFKQEGVVISSALERYSARLNVQQEIKEKFRFGTNLNSSYVYDDFVPNGIVPNEAAGVISTAIDFDPTLAIIDPETGSYSVSPFITKDNPLAVAYGKDAYSRSFRTFGTAYGEYFILPALSVKLNLGGDITASKRDVFVDSTTKEGQDNNGLGTVFSALMYNYLAEATVNYRKKFNDKHSINVMAGATTQKFFIERFSASSKGFISETTGTNSLQSGTQATFDINTSKIPNTLLSYLGRANYNYNDKVLLTATIRADGSSRFGENNKFAYFPSTAVAWKLGNEDFIKDLNTFSTLKLRAGWGRTGNQEIGNFRSLTTFRTGNTPMIYGDSQYVVMEPSRMANPDLKWETTTQTNIGIDAGILDGRISASFDYFTRNTTDLLLALPVPSQTGFATKLSNVGEITNKGWEVNIDSRNFVGNKFTWSTNLNFSSVKNEVIDLGEIDYITMGDLQFTNDISIIRPGDVMNSYYGIEVEGVWQEGDDFTNAPAGVQPGDWKYKDQLTVDSDGDGVADATDGKITADDRVVLGDPLPDFTWGMTNDITFGPLSLTFNIQGVHGVQLLNNQLAESLYPINFRRNKLADPYLNRWTPDNPTNEWASFINPASQGTYKVNSKTVEDAGYVRLQNVTLGYDLPVQKSTVFSSFNVYVSATNLFTITNYSGIDPGANVNGTSAAAVRIDYNAYPLARTYTLGVNVGF</sequence>
<dbReference type="InterPro" id="IPR023997">
    <property type="entry name" value="TonB-dep_OMP_SusC/RagA_CS"/>
</dbReference>
<dbReference type="NCBIfam" id="TIGR04057">
    <property type="entry name" value="SusC_RagA_signa"/>
    <property type="match status" value="1"/>
</dbReference>